<name>A0A819RY27_9BILA</name>
<accession>A0A819RY27</accession>
<proteinExistence type="predicted"/>
<comment type="caution">
    <text evidence="2">The sequence shown here is derived from an EMBL/GenBank/DDBJ whole genome shotgun (WGS) entry which is preliminary data.</text>
</comment>
<evidence type="ECO:0000313" key="2">
    <source>
        <dbReference type="EMBL" id="CAF4050914.1"/>
    </source>
</evidence>
<dbReference type="AlphaFoldDB" id="A0A819RY27"/>
<keyword evidence="1" id="KW-0732">Signal</keyword>
<protein>
    <submittedName>
        <fullName evidence="2">Uncharacterized protein</fullName>
    </submittedName>
</protein>
<feature type="chain" id="PRO_5032778228" evidence="1">
    <location>
        <begin position="23"/>
        <end position="593"/>
    </location>
</feature>
<sequence>MSSYCLTFVALVAVISTIVVHAASGTFIATASVSSHTCSTTDLKTITGSFIMVSVDFELLTAQRDSIASCFTNQLRLSSSLNIKVTVQVQGIERLSNGDCRVSYKCSGVGHHPSALTCLKATPNTDVFRTILGKCSRSSGTKVGIGGGLGIGLRVGGGLLGAVGGLLNVGSSLIGGLIAAVTSHTCSSTGLQTITGSFIIVSVDLTLLTAHRDSIALCFTNQLRLSSSLNIRAVVQVQGFERLANGDCRVSYTCSGIGHHPSALTCLKGTPNTDEFKTILRTCSHSSGEKVETGFEVDRTADADVQIDGNADVDEQIGVSDQLDGDDDQAIDEIDLTVDDSLNIDSSSTDGSVTAVTSHKCSSEDSHTITGSLVICNADKIALTGQKDSIGSCFTNQLRLSSSLNIKAIVEVHEFEQLANGDCRVSYRCSGIGHRPLALTCLKASPITNVFRTILGKCSRSSGLKVGGLLNVGSSLIGDLIAAVTSHTCLSKDSKTITGSLIISNADFALLTEQKGSIISCFTSQLRLSSSLNIKATVQVNGLEHINNGDCRVSYTCSGIGHHPSALTCLKGTPNTNAFKTILGKCSHSSHDE</sequence>
<evidence type="ECO:0000313" key="3">
    <source>
        <dbReference type="Proteomes" id="UP000663868"/>
    </source>
</evidence>
<reference evidence="2" key="1">
    <citation type="submission" date="2021-02" db="EMBL/GenBank/DDBJ databases">
        <authorList>
            <person name="Nowell W R."/>
        </authorList>
    </citation>
    <scope>NUCLEOTIDE SEQUENCE</scope>
</reference>
<gene>
    <name evidence="2" type="ORF">KXQ929_LOCUS31528</name>
</gene>
<feature type="signal peptide" evidence="1">
    <location>
        <begin position="1"/>
        <end position="22"/>
    </location>
</feature>
<dbReference type="EMBL" id="CAJOBB010003633">
    <property type="protein sequence ID" value="CAF4050914.1"/>
    <property type="molecule type" value="Genomic_DNA"/>
</dbReference>
<evidence type="ECO:0000256" key="1">
    <source>
        <dbReference type="SAM" id="SignalP"/>
    </source>
</evidence>
<organism evidence="2 3">
    <name type="scientific">Adineta steineri</name>
    <dbReference type="NCBI Taxonomy" id="433720"/>
    <lineage>
        <taxon>Eukaryota</taxon>
        <taxon>Metazoa</taxon>
        <taxon>Spiralia</taxon>
        <taxon>Gnathifera</taxon>
        <taxon>Rotifera</taxon>
        <taxon>Eurotatoria</taxon>
        <taxon>Bdelloidea</taxon>
        <taxon>Adinetida</taxon>
        <taxon>Adinetidae</taxon>
        <taxon>Adineta</taxon>
    </lineage>
</organism>
<dbReference type="Proteomes" id="UP000663868">
    <property type="component" value="Unassembled WGS sequence"/>
</dbReference>